<gene>
    <name evidence="8" type="ORF">RMS29_25850</name>
</gene>
<dbReference type="InterPro" id="IPR000700">
    <property type="entry name" value="PAS-assoc_C"/>
</dbReference>
<dbReference type="PROSITE" id="PS50885">
    <property type="entry name" value="HAMP"/>
    <property type="match status" value="1"/>
</dbReference>
<dbReference type="RefSeq" id="WP_320188746.1">
    <property type="nucleotide sequence ID" value="NZ_CP192771.1"/>
</dbReference>
<evidence type="ECO:0000256" key="1">
    <source>
        <dbReference type="ARBA" id="ARBA00022500"/>
    </source>
</evidence>
<dbReference type="Gene3D" id="3.30.450.20">
    <property type="entry name" value="PAS domain"/>
    <property type="match status" value="2"/>
</dbReference>
<dbReference type="InterPro" id="IPR004090">
    <property type="entry name" value="Chemotax_Me-accpt_rcpt"/>
</dbReference>
<evidence type="ECO:0000259" key="4">
    <source>
        <dbReference type="PROSITE" id="PS50111"/>
    </source>
</evidence>
<dbReference type="PROSITE" id="PS50112">
    <property type="entry name" value="PAS"/>
    <property type="match status" value="1"/>
</dbReference>
<reference evidence="8" key="1">
    <citation type="journal article" date="2023" name="Phytobiomes J">
        <title>Deciphering the key players within the bacterial microbiota associated with aerial crown gall tumors on rhododendron: Insights into the gallobiome.</title>
        <authorList>
            <person name="Kuzmanovic N."/>
            <person name="Nesme J."/>
            <person name="Wolf J."/>
            <person name="Neumann-Schaal M."/>
            <person name="Petersen J."/>
            <person name="Fernandez-Gnecco G."/>
            <person name="Sproeer C."/>
            <person name="Bunk B."/>
            <person name="Overmann J."/>
            <person name="Sorensen S.J."/>
            <person name="Idczak E."/>
            <person name="Smalla K."/>
        </authorList>
    </citation>
    <scope>NUCLEOTIDE SEQUENCE [LARGE SCALE GENOMIC DNA]</scope>
    <source>
        <strain evidence="8">Rho-14.1</strain>
    </source>
</reference>
<keyword evidence="9" id="KW-1185">Reference proteome</keyword>
<dbReference type="PANTHER" id="PTHR43531">
    <property type="entry name" value="PROTEIN ICFG"/>
    <property type="match status" value="1"/>
</dbReference>
<proteinExistence type="inferred from homology"/>
<feature type="domain" description="PAS" evidence="5">
    <location>
        <begin position="147"/>
        <end position="177"/>
    </location>
</feature>
<dbReference type="InterPro" id="IPR051310">
    <property type="entry name" value="MCP_chemotaxis"/>
</dbReference>
<dbReference type="Proteomes" id="UP001277561">
    <property type="component" value="Unassembled WGS sequence"/>
</dbReference>
<name>A0ABU4W4D8_9HYPH</name>
<dbReference type="SUPFAM" id="SSF58104">
    <property type="entry name" value="Methyl-accepting chemotaxis protein (MCP) signaling domain"/>
    <property type="match status" value="1"/>
</dbReference>
<evidence type="ECO:0000256" key="2">
    <source>
        <dbReference type="ARBA" id="ARBA00029447"/>
    </source>
</evidence>
<feature type="domain" description="Methyl-accepting transducer" evidence="4">
    <location>
        <begin position="304"/>
        <end position="533"/>
    </location>
</feature>
<evidence type="ECO:0000259" key="5">
    <source>
        <dbReference type="PROSITE" id="PS50112"/>
    </source>
</evidence>
<protein>
    <submittedName>
        <fullName evidence="8">PAS domain-containing methyl-accepting chemotaxis protein</fullName>
    </submittedName>
</protein>
<evidence type="ECO:0000259" key="6">
    <source>
        <dbReference type="PROSITE" id="PS50113"/>
    </source>
</evidence>
<comment type="similarity">
    <text evidence="2">Belongs to the methyl-accepting chemotaxis (MCP) protein family.</text>
</comment>
<dbReference type="Pfam" id="PF08447">
    <property type="entry name" value="PAS_3"/>
    <property type="match status" value="2"/>
</dbReference>
<dbReference type="InterPro" id="IPR001610">
    <property type="entry name" value="PAC"/>
</dbReference>
<feature type="domain" description="HAMP" evidence="7">
    <location>
        <begin position="247"/>
        <end position="299"/>
    </location>
</feature>
<dbReference type="PROSITE" id="PS50113">
    <property type="entry name" value="PAC"/>
    <property type="match status" value="2"/>
</dbReference>
<feature type="domain" description="PAC" evidence="6">
    <location>
        <begin position="206"/>
        <end position="258"/>
    </location>
</feature>
<keyword evidence="3" id="KW-0807">Transducer</keyword>
<dbReference type="SMART" id="SM00283">
    <property type="entry name" value="MA"/>
    <property type="match status" value="1"/>
</dbReference>
<evidence type="ECO:0000313" key="8">
    <source>
        <dbReference type="EMBL" id="MDX8332633.1"/>
    </source>
</evidence>
<sequence length="565" mass="60464">MKSLLNIASGGANAVVAAMNKSLALIEFDPRGKILTANENFCQAMDYSASELVGQHHRMFLDPAAANSPDYAAFWAKLSGGKFDAGEYKRLAKGGKEVWLQASYNPVFDRKDRVVKVIKIATDITAAKMKAADDGGKIAAILRAQAMIEFSPDGNILSANENFLAVIGYSLNEVAGRHHSIFVDPSEAVKPEYKEFWHRLRSGEFVAQEFRRIGKGGKEVWLQASYNPIFDPDGKVIKVVKFATDITGRIHAVNAIGDGLSRVAAGDLICEIDRPFIPSLDKLRIDFNGSVATLRSALQSVEQNAASIDAAAGEISNAANDLARRTEQQAASIEETAAALEEITTTVQTSTVRAEDAAALVARSKGRAEQSETVVRQAVATMDEIERSSHEVSNITDLMDEIAFQTNLLALNAGVEAARAGEAGKGFAVVAQEVRELAQRSANAAKEIKALITRSEKQVKSGVALVGETGAALQAIVVDVQEINAHVSAIVQAAREQTVGLSEINLAVGVMDQGVQQNAAMVEESSAASAGLASEAYRLKQLLAQFQLVENQRSIPQTMVRKSAA</sequence>
<organism evidence="8 9">
    <name type="scientific">Agrobacterium rosae</name>
    <dbReference type="NCBI Taxonomy" id="1972867"/>
    <lineage>
        <taxon>Bacteria</taxon>
        <taxon>Pseudomonadati</taxon>
        <taxon>Pseudomonadota</taxon>
        <taxon>Alphaproteobacteria</taxon>
        <taxon>Hyphomicrobiales</taxon>
        <taxon>Rhizobiaceae</taxon>
        <taxon>Rhizobium/Agrobacterium group</taxon>
        <taxon>Agrobacterium</taxon>
    </lineage>
</organism>
<dbReference type="Gene3D" id="1.10.287.950">
    <property type="entry name" value="Methyl-accepting chemotaxis protein"/>
    <property type="match status" value="1"/>
</dbReference>
<dbReference type="SUPFAM" id="SSF55785">
    <property type="entry name" value="PYP-like sensor domain (PAS domain)"/>
    <property type="match status" value="2"/>
</dbReference>
<dbReference type="CDD" id="cd00130">
    <property type="entry name" value="PAS"/>
    <property type="match status" value="2"/>
</dbReference>
<evidence type="ECO:0000256" key="3">
    <source>
        <dbReference type="PROSITE-ProRule" id="PRU00284"/>
    </source>
</evidence>
<dbReference type="InterPro" id="IPR004089">
    <property type="entry name" value="MCPsignal_dom"/>
</dbReference>
<dbReference type="SMART" id="SM00091">
    <property type="entry name" value="PAS"/>
    <property type="match status" value="2"/>
</dbReference>
<accession>A0ABU4W4D8</accession>
<dbReference type="InterPro" id="IPR035965">
    <property type="entry name" value="PAS-like_dom_sf"/>
</dbReference>
<dbReference type="CDD" id="cd11386">
    <property type="entry name" value="MCP_signal"/>
    <property type="match status" value="1"/>
</dbReference>
<evidence type="ECO:0000259" key="7">
    <source>
        <dbReference type="PROSITE" id="PS50885"/>
    </source>
</evidence>
<dbReference type="PROSITE" id="PS50111">
    <property type="entry name" value="CHEMOTAXIS_TRANSDUC_2"/>
    <property type="match status" value="1"/>
</dbReference>
<dbReference type="NCBIfam" id="TIGR00229">
    <property type="entry name" value="sensory_box"/>
    <property type="match status" value="2"/>
</dbReference>
<dbReference type="EMBL" id="JAVRAD010000021">
    <property type="protein sequence ID" value="MDX8332633.1"/>
    <property type="molecule type" value="Genomic_DNA"/>
</dbReference>
<dbReference type="InterPro" id="IPR003660">
    <property type="entry name" value="HAMP_dom"/>
</dbReference>
<dbReference type="PRINTS" id="PR00260">
    <property type="entry name" value="CHEMTRNSDUCR"/>
</dbReference>
<dbReference type="InterPro" id="IPR013655">
    <property type="entry name" value="PAS_fold_3"/>
</dbReference>
<feature type="domain" description="PAC" evidence="6">
    <location>
        <begin position="84"/>
        <end position="136"/>
    </location>
</feature>
<dbReference type="InterPro" id="IPR000014">
    <property type="entry name" value="PAS"/>
</dbReference>
<dbReference type="Pfam" id="PF00015">
    <property type="entry name" value="MCPsignal"/>
    <property type="match status" value="1"/>
</dbReference>
<comment type="caution">
    <text evidence="8">The sequence shown here is derived from an EMBL/GenBank/DDBJ whole genome shotgun (WGS) entry which is preliminary data.</text>
</comment>
<dbReference type="PANTHER" id="PTHR43531:SF11">
    <property type="entry name" value="METHYL-ACCEPTING CHEMOTAXIS PROTEIN 3"/>
    <property type="match status" value="1"/>
</dbReference>
<evidence type="ECO:0000313" key="9">
    <source>
        <dbReference type="Proteomes" id="UP001277561"/>
    </source>
</evidence>
<dbReference type="SMART" id="SM00086">
    <property type="entry name" value="PAC"/>
    <property type="match status" value="2"/>
</dbReference>
<keyword evidence="1" id="KW-0145">Chemotaxis</keyword>